<dbReference type="Proteomes" id="UP000076079">
    <property type="component" value="Chromosome"/>
</dbReference>
<feature type="domain" description="3-keto-alpha-glucoside-1,2-lyase/3-keto-2-hydroxy-glucal hydratase" evidence="1">
    <location>
        <begin position="2"/>
        <end position="153"/>
    </location>
</feature>
<sequence length="155" mass="17598">MVENGLLKTVGGIGLLYYAGERFGDCVIRVVYRTTTVDDNSGIFVRIPAPPADPWQAVHSGYEIQILENFPANYVLSEHQKQFGTSWHTTGAIYSMRPAMAKPQKPVGEWNTMEIELREHSYEPVRGRRPDAGYIGIQNHHEPQTVLFREITVIR</sequence>
<dbReference type="KEGG" id="abac:LuPra_04349"/>
<keyword evidence="3" id="KW-1185">Reference proteome</keyword>
<dbReference type="AlphaFoldDB" id="A0A143PTG9"/>
<gene>
    <name evidence="2" type="ORF">LuPra_04349</name>
</gene>
<proteinExistence type="predicted"/>
<evidence type="ECO:0000313" key="2">
    <source>
        <dbReference type="EMBL" id="AMY11104.1"/>
    </source>
</evidence>
<reference evidence="3" key="2">
    <citation type="submission" date="2016-04" db="EMBL/GenBank/DDBJ databases">
        <title>First Complete Genome Sequence of a Subdivision 6 Acidobacterium.</title>
        <authorList>
            <person name="Huang S."/>
            <person name="Vieira S."/>
            <person name="Bunk B."/>
            <person name="Riedel T."/>
            <person name="Sproeer C."/>
            <person name="Overmann J."/>
        </authorList>
    </citation>
    <scope>NUCLEOTIDE SEQUENCE [LARGE SCALE GENOMIC DNA]</scope>
    <source>
        <strain evidence="3">DSM 100886 HEG_-6_39</strain>
    </source>
</reference>
<name>A0A143PTG9_LUTPR</name>
<organism evidence="2 3">
    <name type="scientific">Luteitalea pratensis</name>
    <dbReference type="NCBI Taxonomy" id="1855912"/>
    <lineage>
        <taxon>Bacteria</taxon>
        <taxon>Pseudomonadati</taxon>
        <taxon>Acidobacteriota</taxon>
        <taxon>Vicinamibacteria</taxon>
        <taxon>Vicinamibacterales</taxon>
        <taxon>Vicinamibacteraceae</taxon>
        <taxon>Luteitalea</taxon>
    </lineage>
</organism>
<evidence type="ECO:0000313" key="3">
    <source>
        <dbReference type="Proteomes" id="UP000076079"/>
    </source>
</evidence>
<dbReference type="InterPro" id="IPR010496">
    <property type="entry name" value="AL/BT2_dom"/>
</dbReference>
<protein>
    <recommendedName>
        <fullName evidence="1">3-keto-alpha-glucoside-1,2-lyase/3-keto-2-hydroxy-glucal hydratase domain-containing protein</fullName>
    </recommendedName>
</protein>
<accession>A0A143PTG9</accession>
<dbReference type="STRING" id="1855912.LuPra_04349"/>
<dbReference type="GO" id="GO:0016787">
    <property type="term" value="F:hydrolase activity"/>
    <property type="evidence" value="ECO:0007669"/>
    <property type="project" value="InterPro"/>
</dbReference>
<reference evidence="2 3" key="1">
    <citation type="journal article" date="2016" name="Genome Announc.">
        <title>First Complete Genome Sequence of a Subdivision 6 Acidobacterium Strain.</title>
        <authorList>
            <person name="Huang S."/>
            <person name="Vieira S."/>
            <person name="Bunk B."/>
            <person name="Riedel T."/>
            <person name="Sproer C."/>
            <person name="Overmann J."/>
        </authorList>
    </citation>
    <scope>NUCLEOTIDE SEQUENCE [LARGE SCALE GENOMIC DNA]</scope>
    <source>
        <strain evidence="3">DSM 100886 HEG_-6_39</strain>
    </source>
</reference>
<dbReference type="EMBL" id="CP015136">
    <property type="protein sequence ID" value="AMY11104.1"/>
    <property type="molecule type" value="Genomic_DNA"/>
</dbReference>
<dbReference type="Pfam" id="PF06439">
    <property type="entry name" value="3keto-disac_hyd"/>
    <property type="match status" value="1"/>
</dbReference>
<dbReference type="Gene3D" id="2.60.120.560">
    <property type="entry name" value="Exo-inulinase, domain 1"/>
    <property type="match status" value="1"/>
</dbReference>
<evidence type="ECO:0000259" key="1">
    <source>
        <dbReference type="Pfam" id="PF06439"/>
    </source>
</evidence>